<reference evidence="3 4" key="1">
    <citation type="submission" date="2019-06" db="EMBL/GenBank/DDBJ databases">
        <title>Draft genome sequence of the filamentous fungus Phialemoniopsis curvata isolated from diesel fuel.</title>
        <authorList>
            <person name="Varaljay V.A."/>
            <person name="Lyon W.J."/>
            <person name="Crouch A.L."/>
            <person name="Drake C.E."/>
            <person name="Hollomon J.M."/>
            <person name="Nadeau L.J."/>
            <person name="Nunn H.S."/>
            <person name="Stevenson B.S."/>
            <person name="Bojanowski C.L."/>
            <person name="Crookes-Goodson W.J."/>
        </authorList>
    </citation>
    <scope>NUCLEOTIDE SEQUENCE [LARGE SCALE GENOMIC DNA]</scope>
    <source>
        <strain evidence="3 4">D216</strain>
    </source>
</reference>
<feature type="compositionally biased region" description="Low complexity" evidence="1">
    <location>
        <begin position="92"/>
        <end position="102"/>
    </location>
</feature>
<accession>A0A507ANC6</accession>
<dbReference type="RefSeq" id="XP_030990737.1">
    <property type="nucleotide sequence ID" value="XM_031135570.1"/>
</dbReference>
<feature type="region of interest" description="Disordered" evidence="1">
    <location>
        <begin position="1"/>
        <end position="123"/>
    </location>
</feature>
<evidence type="ECO:0000313" key="4">
    <source>
        <dbReference type="Proteomes" id="UP000319257"/>
    </source>
</evidence>
<feature type="compositionally biased region" description="Basic and acidic residues" evidence="1">
    <location>
        <begin position="58"/>
        <end position="74"/>
    </location>
</feature>
<feature type="region of interest" description="Disordered" evidence="1">
    <location>
        <begin position="148"/>
        <end position="207"/>
    </location>
</feature>
<dbReference type="Proteomes" id="UP000319257">
    <property type="component" value="Unassembled WGS sequence"/>
</dbReference>
<evidence type="ECO:0000256" key="1">
    <source>
        <dbReference type="SAM" id="MobiDB-lite"/>
    </source>
</evidence>
<feature type="compositionally biased region" description="Polar residues" evidence="1">
    <location>
        <begin position="20"/>
        <end position="29"/>
    </location>
</feature>
<sequence>MDDEPEYPRDHGRPFDKANGPSSQLSSSIEGGRQRRRKGQAAPPDPRSPQAQITGPPRDGDRRRNGGPARDHNDTSGGVNSPVDEHGRNPRRNTPGNRCGGRYSRQPTWGQPQGFMYGYPNSYGLMPPHMPQGLSPYPPMNYHSYMAPPPPPPPPPAATAPAATAAPAAARTTEVGTSKGKNLDDEVQQLKEGHARFIHEKQAEKEATMRREIEAGVAREFEEQARRLVEEQALVLKELENEMQKARFEAEAAARERLEASERQKRDWEKQVEEFAEHTKHEMEKIQREREKSQRDMERREAERLANEEKRTAEVVAAAQSVEEERLQLARETTSAKEELFELQTKIREEIRAEEAERRAVFEDRLLREVKEANASSAVTGESIKRKVEQLQRALNEGKSAVPDALKLADEAKLAEDATKTAEWATQRSKFPETPPSFVQYQEVDPVLQASEVREPAEQPPLFSEEHVEDRGGAGSNTEDNDDDVPESSSSGSEQLVDYDREAKEA</sequence>
<evidence type="ECO:0000313" key="3">
    <source>
        <dbReference type="EMBL" id="TPX09253.1"/>
    </source>
</evidence>
<comment type="caution">
    <text evidence="3">The sequence shown here is derived from an EMBL/GenBank/DDBJ whole genome shotgun (WGS) entry which is preliminary data.</text>
</comment>
<evidence type="ECO:0000313" key="2">
    <source>
        <dbReference type="EMBL" id="TPX09026.1"/>
    </source>
</evidence>
<feature type="region of interest" description="Disordered" evidence="1">
    <location>
        <begin position="416"/>
        <end position="506"/>
    </location>
</feature>
<dbReference type="GeneID" id="41968933"/>
<dbReference type="AlphaFoldDB" id="A0A507ANC6"/>
<keyword evidence="4" id="KW-1185">Reference proteome</keyword>
<protein>
    <submittedName>
        <fullName evidence="3">Uncharacterized protein</fullName>
    </submittedName>
</protein>
<gene>
    <name evidence="2" type="ORF">E0L32_001486</name>
    <name evidence="3" type="ORF">E0L32_001713</name>
</gene>
<feature type="compositionally biased region" description="Basic and acidic residues" evidence="1">
    <location>
        <begin position="1"/>
        <end position="16"/>
    </location>
</feature>
<dbReference type="EMBL" id="SKBQ01000006">
    <property type="protein sequence ID" value="TPX09253.1"/>
    <property type="molecule type" value="Genomic_DNA"/>
</dbReference>
<dbReference type="EMBL" id="SKBQ01000006">
    <property type="protein sequence ID" value="TPX09026.1"/>
    <property type="molecule type" value="Genomic_DNA"/>
</dbReference>
<organism evidence="3 4">
    <name type="scientific">Thyridium curvatum</name>
    <dbReference type="NCBI Taxonomy" id="1093900"/>
    <lineage>
        <taxon>Eukaryota</taxon>
        <taxon>Fungi</taxon>
        <taxon>Dikarya</taxon>
        <taxon>Ascomycota</taxon>
        <taxon>Pezizomycotina</taxon>
        <taxon>Sordariomycetes</taxon>
        <taxon>Sordariomycetidae</taxon>
        <taxon>Thyridiales</taxon>
        <taxon>Thyridiaceae</taxon>
        <taxon>Thyridium</taxon>
    </lineage>
</organism>
<dbReference type="STRING" id="1093900.A0A507ANC6"/>
<feature type="region of interest" description="Disordered" evidence="1">
    <location>
        <begin position="259"/>
        <end position="310"/>
    </location>
</feature>
<proteinExistence type="predicted"/>
<feature type="compositionally biased region" description="Low complexity" evidence="1">
    <location>
        <begin position="159"/>
        <end position="170"/>
    </location>
</feature>
<dbReference type="InParanoid" id="A0A507ANC6"/>
<feature type="compositionally biased region" description="Basic and acidic residues" evidence="1">
    <location>
        <begin position="181"/>
        <end position="207"/>
    </location>
</feature>
<name>A0A507ANC6_9PEZI</name>
<feature type="compositionally biased region" description="Pro residues" evidence="1">
    <location>
        <begin position="148"/>
        <end position="158"/>
    </location>
</feature>